<evidence type="ECO:0000313" key="4">
    <source>
        <dbReference type="Proteomes" id="UP000001202"/>
    </source>
</evidence>
<dbReference type="PATRIC" id="fig|455434.6.peg.1002"/>
<feature type="region of interest" description="Disordered" evidence="1">
    <location>
        <begin position="586"/>
        <end position="613"/>
    </location>
</feature>
<dbReference type="AlphaFoldDB" id="A0A0H3BKJ6"/>
<dbReference type="GeneID" id="93876761"/>
<evidence type="ECO:0008006" key="5">
    <source>
        <dbReference type="Google" id="ProtNLM"/>
    </source>
</evidence>
<keyword evidence="2" id="KW-0472">Membrane</keyword>
<feature type="transmembrane region" description="Helical" evidence="2">
    <location>
        <begin position="16"/>
        <end position="36"/>
    </location>
</feature>
<proteinExistence type="predicted"/>
<dbReference type="Proteomes" id="UP000001202">
    <property type="component" value="Chromosome"/>
</dbReference>
<evidence type="ECO:0000256" key="1">
    <source>
        <dbReference type="SAM" id="MobiDB-lite"/>
    </source>
</evidence>
<evidence type="ECO:0000313" key="3">
    <source>
        <dbReference type="EMBL" id="ACD71430.1"/>
    </source>
</evidence>
<accession>A0A0H3BKJ6</accession>
<sequence length="644" mass="71127">MVCSITLLKVRSKRHLLSYLGVVGVGIAGLCIYRSVWGSRPFLERLARADSLIAQERKGAALRGLARMVGHARESSQYLSIAKRQMELSASAAALRTLQRGIRRSADDGRLAALVIHLLLREARFEEAISYVPRVVHKGYESIGAEALIKAALIGSRTGGDSPSRGSFHSERAEHVPEEPVEFSQVQGGRDQAHVTAFPLDRGEEQFRVEPSPPIRHTTGIALARIAPALWLAAFGVTGMHAFLQNAACAYARVGELHAAFRLYSRILGTEAPENTAFWATVAYDAGQFSLVFELLPISLARADLFGTYSAASTHARTHLLLAADAAFDGGDRARARAFWYAYVDRFPGTSTHALYNLALTAPHAQERVRMLAQCVEGDKTYYPAVACYARESIAFRAAHRQRDSVTELLSERGVYSVQMEQEHFLSPHFPVEARSLLAELAQEAMHGRADVRFALEYFRFCYPAQKRLQGSRGALWQLLEVFPVDTQVRRYARWFFFRIGEYESAFGLSDAGGGPEDAFYRALAAASRTGRVESILGGLVEATRAVEARSAAFANIAIVLERMGKKTAAAEHFVLAADEATRESVRQLQKEAGEGEAEEHPRARPAAGKAQRWREWYQRAGQLLQQQGKTVAARALLQRAQAR</sequence>
<dbReference type="InterPro" id="IPR011990">
    <property type="entry name" value="TPR-like_helical_dom_sf"/>
</dbReference>
<protein>
    <recommendedName>
        <fullName evidence="5">Tetratricopeptide repeat protein</fullName>
    </recommendedName>
</protein>
<organism evidence="3 4">
    <name type="scientific">Treponema pallidum subsp. pallidum (strain SS14)</name>
    <dbReference type="NCBI Taxonomy" id="455434"/>
    <lineage>
        <taxon>Bacteria</taxon>
        <taxon>Pseudomonadati</taxon>
        <taxon>Spirochaetota</taxon>
        <taxon>Spirochaetia</taxon>
        <taxon>Spirochaetales</taxon>
        <taxon>Treponemataceae</taxon>
        <taxon>Treponema</taxon>
    </lineage>
</organism>
<evidence type="ECO:0000256" key="2">
    <source>
        <dbReference type="SAM" id="Phobius"/>
    </source>
</evidence>
<dbReference type="KEGG" id="tpp:TPASS_1014"/>
<keyword evidence="2" id="KW-0812">Transmembrane</keyword>
<dbReference type="RefSeq" id="WP_010882458.1">
    <property type="nucleotide sequence ID" value="NC_010741.1"/>
</dbReference>
<keyword evidence="2" id="KW-1133">Transmembrane helix</keyword>
<dbReference type="EMBL" id="CP000805">
    <property type="protein sequence ID" value="ACD71430.1"/>
    <property type="molecule type" value="Genomic_DNA"/>
</dbReference>
<name>A0A0H3BKJ6_TREPS</name>
<feature type="compositionally biased region" description="Basic and acidic residues" evidence="1">
    <location>
        <begin position="586"/>
        <end position="603"/>
    </location>
</feature>
<gene>
    <name evidence="3" type="ordered locus">TPASS_1014</name>
</gene>
<reference evidence="3 4" key="1">
    <citation type="journal article" date="2008" name="BMC Microbiol.">
        <title>Complete genome sequence of Treponema pallidum ssp. pallidum strain SS14 determined with oligonucleotide arrays.</title>
        <authorList>
            <person name="Matejkova P."/>
            <person name="Strouhal M."/>
            <person name="Smajs D."/>
            <person name="Norris S.J."/>
            <person name="Palzkill T."/>
            <person name="Petrosino J.F."/>
            <person name="Sodergren E."/>
            <person name="Norton J.E."/>
            <person name="Singh J."/>
            <person name="Richmond T.A."/>
            <person name="Molla M.N."/>
            <person name="Albert T.J."/>
            <person name="Weinstock G.M."/>
        </authorList>
    </citation>
    <scope>NUCLEOTIDE SEQUENCE [LARGE SCALE GENOMIC DNA]</scope>
    <source>
        <strain evidence="3 4">SS14</strain>
    </source>
</reference>
<dbReference type="Gene3D" id="1.25.40.10">
    <property type="entry name" value="Tetratricopeptide repeat domain"/>
    <property type="match status" value="1"/>
</dbReference>